<dbReference type="AlphaFoldDB" id="A0A1H6Y9M9"/>
<evidence type="ECO:0000313" key="2">
    <source>
        <dbReference type="Proteomes" id="UP000199532"/>
    </source>
</evidence>
<sequence>MFDFEHDCSFKYITNKSPKHSIIHLNWSTLTKTICHQFLNLGDKWLRILDRHHHRYICFAPVFNQLLLACPAHPDNIVRIKLIHLLISKFDTILENKSVPDFGYTVNGYFFLINCLHFVKFQGLHLLISTEQMKLSSGLLAITLSSRQSSQSGASILPDSWP</sequence>
<name>A0A1H6Y9M9_9BACT</name>
<proteinExistence type="predicted"/>
<keyword evidence="2" id="KW-1185">Reference proteome</keyword>
<evidence type="ECO:0000313" key="1">
    <source>
        <dbReference type="EMBL" id="SEJ37988.1"/>
    </source>
</evidence>
<gene>
    <name evidence="1" type="ORF">SAMN04487995_4356</name>
</gene>
<organism evidence="1 2">
    <name type="scientific">Dyadobacter koreensis</name>
    <dbReference type="NCBI Taxonomy" id="408657"/>
    <lineage>
        <taxon>Bacteria</taxon>
        <taxon>Pseudomonadati</taxon>
        <taxon>Bacteroidota</taxon>
        <taxon>Cytophagia</taxon>
        <taxon>Cytophagales</taxon>
        <taxon>Spirosomataceae</taxon>
        <taxon>Dyadobacter</taxon>
    </lineage>
</organism>
<dbReference type="EMBL" id="FNXY01000007">
    <property type="protein sequence ID" value="SEJ37988.1"/>
    <property type="molecule type" value="Genomic_DNA"/>
</dbReference>
<dbReference type="Proteomes" id="UP000199532">
    <property type="component" value="Unassembled WGS sequence"/>
</dbReference>
<accession>A0A1H6Y9M9</accession>
<protein>
    <submittedName>
        <fullName evidence="1">Uncharacterized protein</fullName>
    </submittedName>
</protein>
<reference evidence="1 2" key="1">
    <citation type="submission" date="2016-10" db="EMBL/GenBank/DDBJ databases">
        <authorList>
            <person name="de Groot N.N."/>
        </authorList>
    </citation>
    <scope>NUCLEOTIDE SEQUENCE [LARGE SCALE GENOMIC DNA]</scope>
    <source>
        <strain evidence="1 2">DSM 19938</strain>
    </source>
</reference>